<dbReference type="Pfam" id="PF00528">
    <property type="entry name" value="BPD_transp_1"/>
    <property type="match status" value="1"/>
</dbReference>
<evidence type="ECO:0000256" key="2">
    <source>
        <dbReference type="ARBA" id="ARBA00007069"/>
    </source>
</evidence>
<evidence type="ECO:0000256" key="5">
    <source>
        <dbReference type="ARBA" id="ARBA00022692"/>
    </source>
</evidence>
<feature type="transmembrane region" description="Helical" evidence="8">
    <location>
        <begin position="86"/>
        <end position="109"/>
    </location>
</feature>
<dbReference type="Proteomes" id="UP000295783">
    <property type="component" value="Unassembled WGS sequence"/>
</dbReference>
<evidence type="ECO:0000256" key="1">
    <source>
        <dbReference type="ARBA" id="ARBA00004651"/>
    </source>
</evidence>
<keyword evidence="6 8" id="KW-1133">Transmembrane helix</keyword>
<keyword evidence="11" id="KW-1185">Reference proteome</keyword>
<evidence type="ECO:0000313" key="11">
    <source>
        <dbReference type="Proteomes" id="UP000295783"/>
    </source>
</evidence>
<feature type="transmembrane region" description="Helical" evidence="8">
    <location>
        <begin position="116"/>
        <end position="136"/>
    </location>
</feature>
<gene>
    <name evidence="10" type="ORF">A8950_0655</name>
</gene>
<feature type="transmembrane region" description="Helical" evidence="8">
    <location>
        <begin position="212"/>
        <end position="245"/>
    </location>
</feature>
<evidence type="ECO:0000256" key="7">
    <source>
        <dbReference type="ARBA" id="ARBA00023136"/>
    </source>
</evidence>
<protein>
    <submittedName>
        <fullName evidence="10">Spermidine/putrescine transport system permease protein</fullName>
    </submittedName>
</protein>
<name>A0A4R6X0X5_9PROT</name>
<dbReference type="GO" id="GO:0055085">
    <property type="term" value="P:transmembrane transport"/>
    <property type="evidence" value="ECO:0007669"/>
    <property type="project" value="InterPro"/>
</dbReference>
<keyword evidence="7 8" id="KW-0472">Membrane</keyword>
<accession>A0A4R6X0X5</accession>
<proteinExistence type="inferred from homology"/>
<feature type="domain" description="ABC transmembrane type-1" evidence="9">
    <location>
        <begin position="80"/>
        <end position="289"/>
    </location>
</feature>
<dbReference type="PANTHER" id="PTHR42929:SF1">
    <property type="entry name" value="INNER MEMBRANE ABC TRANSPORTER PERMEASE PROTEIN YDCU-RELATED"/>
    <property type="match status" value="1"/>
</dbReference>
<evidence type="ECO:0000259" key="9">
    <source>
        <dbReference type="PROSITE" id="PS50928"/>
    </source>
</evidence>
<comment type="caution">
    <text evidence="10">The sequence shown here is derived from an EMBL/GenBank/DDBJ whole genome shotgun (WGS) entry which is preliminary data.</text>
</comment>
<dbReference type="PANTHER" id="PTHR42929">
    <property type="entry name" value="INNER MEMBRANE ABC TRANSPORTER PERMEASE PROTEIN YDCU-RELATED-RELATED"/>
    <property type="match status" value="1"/>
</dbReference>
<evidence type="ECO:0000256" key="8">
    <source>
        <dbReference type="RuleBase" id="RU363032"/>
    </source>
</evidence>
<dbReference type="PROSITE" id="PS50928">
    <property type="entry name" value="ABC_TM1"/>
    <property type="match status" value="1"/>
</dbReference>
<comment type="similarity">
    <text evidence="2">Belongs to the binding-protein-dependent transport system permease family. CysTW subfamily.</text>
</comment>
<keyword evidence="3 8" id="KW-0813">Transport</keyword>
<reference evidence="10 11" key="1">
    <citation type="submission" date="2019-03" db="EMBL/GenBank/DDBJ databases">
        <title>Genomic Encyclopedia of Type Strains, Phase III (KMG-III): the genomes of soil and plant-associated and newly described type strains.</title>
        <authorList>
            <person name="Whitman W."/>
        </authorList>
    </citation>
    <scope>NUCLEOTIDE SEQUENCE [LARGE SCALE GENOMIC DNA]</scope>
    <source>
        <strain evidence="10 11">CGMCC 1.7660</strain>
    </source>
</reference>
<organism evidence="10 11">
    <name type="scientific">Dongia mobilis</name>
    <dbReference type="NCBI Taxonomy" id="578943"/>
    <lineage>
        <taxon>Bacteria</taxon>
        <taxon>Pseudomonadati</taxon>
        <taxon>Pseudomonadota</taxon>
        <taxon>Alphaproteobacteria</taxon>
        <taxon>Rhodospirillales</taxon>
        <taxon>Dongiaceae</taxon>
        <taxon>Dongia</taxon>
    </lineage>
</organism>
<dbReference type="OrthoDB" id="7915284at2"/>
<dbReference type="SUPFAM" id="SSF161098">
    <property type="entry name" value="MetI-like"/>
    <property type="match status" value="1"/>
</dbReference>
<keyword evidence="5 8" id="KW-0812">Transmembrane</keyword>
<feature type="transmembrane region" description="Helical" evidence="8">
    <location>
        <begin position="169"/>
        <end position="191"/>
    </location>
</feature>
<dbReference type="GO" id="GO:0005886">
    <property type="term" value="C:plasma membrane"/>
    <property type="evidence" value="ECO:0007669"/>
    <property type="project" value="UniProtKB-SubCell"/>
</dbReference>
<dbReference type="RefSeq" id="WP_133612164.1">
    <property type="nucleotide sequence ID" value="NZ_SNYW01000006.1"/>
</dbReference>
<dbReference type="InterPro" id="IPR035906">
    <property type="entry name" value="MetI-like_sf"/>
</dbReference>
<dbReference type="EMBL" id="SNYW01000006">
    <property type="protein sequence ID" value="TDQ84108.1"/>
    <property type="molecule type" value="Genomic_DNA"/>
</dbReference>
<comment type="subcellular location">
    <subcellularLocation>
        <location evidence="1 8">Cell membrane</location>
        <topology evidence="1 8">Multi-pass membrane protein</topology>
    </subcellularLocation>
</comment>
<evidence type="ECO:0000256" key="6">
    <source>
        <dbReference type="ARBA" id="ARBA00022989"/>
    </source>
</evidence>
<dbReference type="CDD" id="cd06261">
    <property type="entry name" value="TM_PBP2"/>
    <property type="match status" value="1"/>
</dbReference>
<evidence type="ECO:0000256" key="4">
    <source>
        <dbReference type="ARBA" id="ARBA00022475"/>
    </source>
</evidence>
<evidence type="ECO:0000313" key="10">
    <source>
        <dbReference type="EMBL" id="TDQ84108.1"/>
    </source>
</evidence>
<dbReference type="InterPro" id="IPR000515">
    <property type="entry name" value="MetI-like"/>
</dbReference>
<feature type="transmembrane region" description="Helical" evidence="8">
    <location>
        <begin position="265"/>
        <end position="286"/>
    </location>
</feature>
<keyword evidence="4" id="KW-1003">Cell membrane</keyword>
<sequence>MFAGQASPVLPVGRRWSRDRLLRNLVLGTPLVWAVVFMFIPYLIIFTYSFWLKKYPTFVPAFQFGNYAQLFADPQYYQVLLRTAKIALAVSLSSLLLAYPFAYYLVFILKSPRLRLMLYMAVIAPLWVSYLLRAYIWKTILGNEGVINSFLVYVGILDRPTDIFLYNQFSMVLTLTYIFIPFMVMPIYTALEKIPRNLIEASKDLGVGPLGTLFKVIVPLSLPGIFAGMTFAFCLTFGDFVAPFLVGGPDGVMVANVITSQYGAALNWPLGSALAIVMLIIVLGIIELSDRVERAGRINLA</sequence>
<dbReference type="Gene3D" id="1.10.3720.10">
    <property type="entry name" value="MetI-like"/>
    <property type="match status" value="1"/>
</dbReference>
<evidence type="ECO:0000256" key="3">
    <source>
        <dbReference type="ARBA" id="ARBA00022448"/>
    </source>
</evidence>
<dbReference type="AlphaFoldDB" id="A0A4R6X0X5"/>
<feature type="transmembrane region" description="Helical" evidence="8">
    <location>
        <begin position="25"/>
        <end position="51"/>
    </location>
</feature>